<evidence type="ECO:0000256" key="1">
    <source>
        <dbReference type="SAM" id="Coils"/>
    </source>
</evidence>
<evidence type="ECO:0000256" key="3">
    <source>
        <dbReference type="SAM" id="SignalP"/>
    </source>
</evidence>
<keyword evidence="6" id="KW-1185">Reference proteome</keyword>
<dbReference type="EMBL" id="FNRD01000018">
    <property type="protein sequence ID" value="SEB05851.1"/>
    <property type="molecule type" value="Genomic_DNA"/>
</dbReference>
<evidence type="ECO:0000313" key="5">
    <source>
        <dbReference type="EMBL" id="SEB05851.1"/>
    </source>
</evidence>
<keyword evidence="2" id="KW-0472">Membrane</keyword>
<dbReference type="InterPro" id="IPR011990">
    <property type="entry name" value="TPR-like_helical_dom_sf"/>
</dbReference>
<dbReference type="SUPFAM" id="SSF81901">
    <property type="entry name" value="HCP-like"/>
    <property type="match status" value="1"/>
</dbReference>
<keyword evidence="2" id="KW-0812">Transmembrane</keyword>
<evidence type="ECO:0000259" key="4">
    <source>
        <dbReference type="Pfam" id="PF19904"/>
    </source>
</evidence>
<dbReference type="InterPro" id="IPR045957">
    <property type="entry name" value="DUF6377"/>
</dbReference>
<reference evidence="6" key="1">
    <citation type="submission" date="2016-10" db="EMBL/GenBank/DDBJ databases">
        <authorList>
            <person name="Varghese N."/>
            <person name="Submissions S."/>
        </authorList>
    </citation>
    <scope>NUCLEOTIDE SEQUENCE [LARGE SCALE GENOMIC DNA]</scope>
    <source>
        <strain evidence="6">DSM 22376</strain>
    </source>
</reference>
<evidence type="ECO:0000313" key="6">
    <source>
        <dbReference type="Proteomes" id="UP000198951"/>
    </source>
</evidence>
<keyword evidence="1" id="KW-0175">Coiled coil</keyword>
<keyword evidence="2" id="KW-1133">Transmembrane helix</keyword>
<gene>
    <name evidence="5" type="ORF">SAMN05443667_11813</name>
</gene>
<accession>A0A1H4G988</accession>
<sequence>MNRLLPFFFVLLFPALLFAQENSASLLRELDQTIENHQFYSNQKEHTIDSLKQLLKPALSDLQKQKVYGQLYEEYRVYKSDSALVFARKSMQIAIRLNDPKRSDQAALNLASIMGTLGMYKEATDILTKNPGNRSPELKGSYYVVNRVLYGYMYDYATSIYEKEKYATLTQKYRDSTLQYFPKQSRQHLIIQAELLIEKGQEDQALQQLLSIFPTISLSDPDRAVFAYIISHAYHQKKDRDSEKKWLAISAISDLKLAKKENISLRNLAFLLYEEGDIDRAYKYIQRSLEDALFCNARLRTYEISKMMPIISEAYEHQNQTNQRQLWLFLVSVSLLTVILLIVLILLFKQMKKLKIAQKDLNNANSQLSELNIALQAINLKLKETNSTLTEANLVKEIYIGKYMDQCSDYIGKLEGYRRKLNVMATAGKMNNLISAIKSKQFIEAELKEFYTNFDKTFLLLFPDFINEFEGLLIDTELTQLKDGEFLNTELRIVALIRLDIKDSAKIAIFLRYSVSTIYNYRSQIKNKAAGPREEFEANVMRIGTGIK</sequence>
<evidence type="ECO:0000256" key="2">
    <source>
        <dbReference type="SAM" id="Phobius"/>
    </source>
</evidence>
<dbReference type="RefSeq" id="WP_143031887.1">
    <property type="nucleotide sequence ID" value="NZ_FNRD01000018.1"/>
</dbReference>
<feature type="domain" description="DUF6377" evidence="4">
    <location>
        <begin position="254"/>
        <end position="508"/>
    </location>
</feature>
<dbReference type="STRING" id="150146.SAMN05443667_11813"/>
<organism evidence="5 6">
    <name type="scientific">Flavobacterium gillisiae</name>
    <dbReference type="NCBI Taxonomy" id="150146"/>
    <lineage>
        <taxon>Bacteria</taxon>
        <taxon>Pseudomonadati</taxon>
        <taxon>Bacteroidota</taxon>
        <taxon>Flavobacteriia</taxon>
        <taxon>Flavobacteriales</taxon>
        <taxon>Flavobacteriaceae</taxon>
        <taxon>Flavobacterium</taxon>
    </lineage>
</organism>
<dbReference type="Gene3D" id="1.25.40.10">
    <property type="entry name" value="Tetratricopeptide repeat domain"/>
    <property type="match status" value="1"/>
</dbReference>
<dbReference type="Proteomes" id="UP000198951">
    <property type="component" value="Unassembled WGS sequence"/>
</dbReference>
<dbReference type="OrthoDB" id="1044679at2"/>
<protein>
    <recommendedName>
        <fullName evidence="4">DUF6377 domain-containing protein</fullName>
    </recommendedName>
</protein>
<feature type="chain" id="PRO_5011445080" description="DUF6377 domain-containing protein" evidence="3">
    <location>
        <begin position="20"/>
        <end position="548"/>
    </location>
</feature>
<feature type="coiled-coil region" evidence="1">
    <location>
        <begin position="351"/>
        <end position="388"/>
    </location>
</feature>
<name>A0A1H4G988_9FLAO</name>
<keyword evidence="3" id="KW-0732">Signal</keyword>
<dbReference type="AlphaFoldDB" id="A0A1H4G988"/>
<dbReference type="Pfam" id="PF19904">
    <property type="entry name" value="DUF6377"/>
    <property type="match status" value="1"/>
</dbReference>
<feature type="transmembrane region" description="Helical" evidence="2">
    <location>
        <begin position="326"/>
        <end position="348"/>
    </location>
</feature>
<feature type="signal peptide" evidence="3">
    <location>
        <begin position="1"/>
        <end position="19"/>
    </location>
</feature>
<proteinExistence type="predicted"/>